<dbReference type="Proteomes" id="UP000074108">
    <property type="component" value="Unassembled WGS sequence"/>
</dbReference>
<evidence type="ECO:0000313" key="2">
    <source>
        <dbReference type="Proteomes" id="UP000074108"/>
    </source>
</evidence>
<reference evidence="1 2" key="1">
    <citation type="journal article" date="2016" name="Front. Microbiol.">
        <title>Microevolution Analysis of Bacillus coahuilensis Unveils Differences in Phosphorus Acquisition Strategies and Their Regulation.</title>
        <authorList>
            <person name="Gomez-Lunar Z."/>
            <person name="Hernandez-Gonzalez I."/>
            <person name="Rodriguez-Torres M.D."/>
            <person name="Souza V."/>
            <person name="Olmedo-Alvarez G."/>
        </authorList>
    </citation>
    <scope>NUCLEOTIDE SEQUENCE [LARGE SCALE GENOMIC DNA]</scope>
    <source>
        <strain evidence="2">p1.1.43</strain>
    </source>
</reference>
<name>A0A147K683_9BACI</name>
<dbReference type="PATRIC" id="fig|1150625.3.peg.2647"/>
<dbReference type="EMBL" id="LDYG01000039">
    <property type="protein sequence ID" value="KUP05354.1"/>
    <property type="molecule type" value="Genomic_DNA"/>
</dbReference>
<protein>
    <recommendedName>
        <fullName evidence="3">DUF2188 domain-containing protein</fullName>
    </recommendedName>
</protein>
<organism evidence="1 2">
    <name type="scientific">Bacillus coahuilensis p1.1.43</name>
    <dbReference type="NCBI Taxonomy" id="1150625"/>
    <lineage>
        <taxon>Bacteria</taxon>
        <taxon>Bacillati</taxon>
        <taxon>Bacillota</taxon>
        <taxon>Bacilli</taxon>
        <taxon>Bacillales</taxon>
        <taxon>Bacillaceae</taxon>
        <taxon>Bacillus</taxon>
    </lineage>
</organism>
<dbReference type="InterPro" id="IPR018691">
    <property type="entry name" value="DUF2188"/>
</dbReference>
<dbReference type="Pfam" id="PF09954">
    <property type="entry name" value="DUF2188"/>
    <property type="match status" value="1"/>
</dbReference>
<accession>A0A147K683</accession>
<dbReference type="STRING" id="1150625.Q75_12590"/>
<gene>
    <name evidence="1" type="ORF">Q75_12590</name>
</gene>
<dbReference type="OrthoDB" id="8858565at2"/>
<evidence type="ECO:0008006" key="3">
    <source>
        <dbReference type="Google" id="ProtNLM"/>
    </source>
</evidence>
<keyword evidence="2" id="KW-1185">Reference proteome</keyword>
<dbReference type="AlphaFoldDB" id="A0A147K683"/>
<sequence length="120" mass="13741">MPWNQSDYPASMKNLAEHTRKKAIEIGNALLNEGYEESRAIPIAISQAEKYTNSDEQAHYVIQHREEEWKMMKEGHQHVILSSGTKEELVQKAKPYVQDKGGVLTIYKLDGSVEYTLYEG</sequence>
<proteinExistence type="predicted"/>
<dbReference type="RefSeq" id="WP_059351557.1">
    <property type="nucleotide sequence ID" value="NZ_LDYG01000039.1"/>
</dbReference>
<evidence type="ECO:0000313" key="1">
    <source>
        <dbReference type="EMBL" id="KUP05354.1"/>
    </source>
</evidence>
<comment type="caution">
    <text evidence="1">The sequence shown here is derived from an EMBL/GenBank/DDBJ whole genome shotgun (WGS) entry which is preliminary data.</text>
</comment>